<evidence type="ECO:0000313" key="2">
    <source>
        <dbReference type="Proteomes" id="UP000828390"/>
    </source>
</evidence>
<reference evidence="1" key="1">
    <citation type="journal article" date="2019" name="bioRxiv">
        <title>The Genome of the Zebra Mussel, Dreissena polymorpha: A Resource for Invasive Species Research.</title>
        <authorList>
            <person name="McCartney M.A."/>
            <person name="Auch B."/>
            <person name="Kono T."/>
            <person name="Mallez S."/>
            <person name="Zhang Y."/>
            <person name="Obille A."/>
            <person name="Becker A."/>
            <person name="Abrahante J.E."/>
            <person name="Garbe J."/>
            <person name="Badalamenti J.P."/>
            <person name="Herman A."/>
            <person name="Mangelson H."/>
            <person name="Liachko I."/>
            <person name="Sullivan S."/>
            <person name="Sone E.D."/>
            <person name="Koren S."/>
            <person name="Silverstein K.A.T."/>
            <person name="Beckman K.B."/>
            <person name="Gohl D.M."/>
        </authorList>
    </citation>
    <scope>NUCLEOTIDE SEQUENCE</scope>
    <source>
        <strain evidence="1">Duluth1</strain>
        <tissue evidence="1">Whole animal</tissue>
    </source>
</reference>
<name>A0A9D4IRN2_DREPO</name>
<sequence>MIPPDFDDTFVNLGLGLLLAEMKDEFTETLAQWRSQNTNVTSVFEALKKYAYHPNSNDSNINAIDCRTYFYLRHFLQQFPKMRT</sequence>
<protein>
    <submittedName>
        <fullName evidence="1">Uncharacterized protein</fullName>
    </submittedName>
</protein>
<accession>A0A9D4IRN2</accession>
<comment type="caution">
    <text evidence="1">The sequence shown here is derived from an EMBL/GenBank/DDBJ whole genome shotgun (WGS) entry which is preliminary data.</text>
</comment>
<dbReference type="Proteomes" id="UP000828390">
    <property type="component" value="Unassembled WGS sequence"/>
</dbReference>
<evidence type="ECO:0000313" key="1">
    <source>
        <dbReference type="EMBL" id="KAH3782482.1"/>
    </source>
</evidence>
<keyword evidence="2" id="KW-1185">Reference proteome</keyword>
<organism evidence="1 2">
    <name type="scientific">Dreissena polymorpha</name>
    <name type="common">Zebra mussel</name>
    <name type="synonym">Mytilus polymorpha</name>
    <dbReference type="NCBI Taxonomy" id="45954"/>
    <lineage>
        <taxon>Eukaryota</taxon>
        <taxon>Metazoa</taxon>
        <taxon>Spiralia</taxon>
        <taxon>Lophotrochozoa</taxon>
        <taxon>Mollusca</taxon>
        <taxon>Bivalvia</taxon>
        <taxon>Autobranchia</taxon>
        <taxon>Heteroconchia</taxon>
        <taxon>Euheterodonta</taxon>
        <taxon>Imparidentia</taxon>
        <taxon>Neoheterodontei</taxon>
        <taxon>Myida</taxon>
        <taxon>Dreissenoidea</taxon>
        <taxon>Dreissenidae</taxon>
        <taxon>Dreissena</taxon>
    </lineage>
</organism>
<dbReference type="AlphaFoldDB" id="A0A9D4IRN2"/>
<dbReference type="EMBL" id="JAIWYP010000008">
    <property type="protein sequence ID" value="KAH3782482.1"/>
    <property type="molecule type" value="Genomic_DNA"/>
</dbReference>
<gene>
    <name evidence="1" type="ORF">DPMN_160397</name>
</gene>
<reference evidence="1" key="2">
    <citation type="submission" date="2020-11" db="EMBL/GenBank/DDBJ databases">
        <authorList>
            <person name="McCartney M.A."/>
            <person name="Auch B."/>
            <person name="Kono T."/>
            <person name="Mallez S."/>
            <person name="Becker A."/>
            <person name="Gohl D.M."/>
            <person name="Silverstein K.A.T."/>
            <person name="Koren S."/>
            <person name="Bechman K.B."/>
            <person name="Herman A."/>
            <person name="Abrahante J.E."/>
            <person name="Garbe J."/>
        </authorList>
    </citation>
    <scope>NUCLEOTIDE SEQUENCE</scope>
    <source>
        <strain evidence="1">Duluth1</strain>
        <tissue evidence="1">Whole animal</tissue>
    </source>
</reference>
<proteinExistence type="predicted"/>